<reference evidence="1" key="1">
    <citation type="submission" date="2021-06" db="EMBL/GenBank/DDBJ databases">
        <authorList>
            <person name="Kallberg Y."/>
            <person name="Tangrot J."/>
            <person name="Rosling A."/>
        </authorList>
    </citation>
    <scope>NUCLEOTIDE SEQUENCE</scope>
    <source>
        <strain evidence="1">MA461A</strain>
    </source>
</reference>
<name>A0ACA9RTZ2_9GLOM</name>
<feature type="non-terminal residue" evidence="1">
    <location>
        <position position="1"/>
    </location>
</feature>
<keyword evidence="2" id="KW-1185">Reference proteome</keyword>
<dbReference type="Proteomes" id="UP000789920">
    <property type="component" value="Unassembled WGS sequence"/>
</dbReference>
<organism evidence="1 2">
    <name type="scientific">Racocetra persica</name>
    <dbReference type="NCBI Taxonomy" id="160502"/>
    <lineage>
        <taxon>Eukaryota</taxon>
        <taxon>Fungi</taxon>
        <taxon>Fungi incertae sedis</taxon>
        <taxon>Mucoromycota</taxon>
        <taxon>Glomeromycotina</taxon>
        <taxon>Glomeromycetes</taxon>
        <taxon>Diversisporales</taxon>
        <taxon>Gigasporaceae</taxon>
        <taxon>Racocetra</taxon>
    </lineage>
</organism>
<gene>
    <name evidence="1" type="ORF">RPERSI_LOCUS22653</name>
</gene>
<feature type="non-terminal residue" evidence="1">
    <location>
        <position position="67"/>
    </location>
</feature>
<comment type="caution">
    <text evidence="1">The sequence shown here is derived from an EMBL/GenBank/DDBJ whole genome shotgun (WGS) entry which is preliminary data.</text>
</comment>
<evidence type="ECO:0000313" key="1">
    <source>
        <dbReference type="EMBL" id="CAG8808555.1"/>
    </source>
</evidence>
<protein>
    <submittedName>
        <fullName evidence="1">7514_t:CDS:1</fullName>
    </submittedName>
</protein>
<accession>A0ACA9RTZ2</accession>
<dbReference type="EMBL" id="CAJVQC010068967">
    <property type="protein sequence ID" value="CAG8808555.1"/>
    <property type="molecule type" value="Genomic_DNA"/>
</dbReference>
<evidence type="ECO:0000313" key="2">
    <source>
        <dbReference type="Proteomes" id="UP000789920"/>
    </source>
</evidence>
<proteinExistence type="predicted"/>
<sequence>KLKKILLDIQMLPYLHTDEEINEQLHSIFTTFNITTKILYATTDGEGVCDSDLAIQEYTSSNKNIDN</sequence>